<feature type="domain" description="HD/PDEase" evidence="1">
    <location>
        <begin position="26"/>
        <end position="102"/>
    </location>
</feature>
<comment type="caution">
    <text evidence="2">The sequence shown here is derived from an EMBL/GenBank/DDBJ whole genome shotgun (WGS) entry which is preliminary data.</text>
</comment>
<dbReference type="RefSeq" id="WP_344172275.1">
    <property type="nucleotide sequence ID" value="NZ_BAAANC010000001.1"/>
</dbReference>
<reference evidence="3" key="1">
    <citation type="journal article" date="2019" name="Int. J. Syst. Evol. Microbiol.">
        <title>The Global Catalogue of Microorganisms (GCM) 10K type strain sequencing project: providing services to taxonomists for standard genome sequencing and annotation.</title>
        <authorList>
            <consortium name="The Broad Institute Genomics Platform"/>
            <consortium name="The Broad Institute Genome Sequencing Center for Infectious Disease"/>
            <person name="Wu L."/>
            <person name="Ma J."/>
        </authorList>
    </citation>
    <scope>NUCLEOTIDE SEQUENCE [LARGE SCALE GENOMIC DNA]</scope>
    <source>
        <strain evidence="3">JCM 14303</strain>
    </source>
</reference>
<dbReference type="SUPFAM" id="SSF109604">
    <property type="entry name" value="HD-domain/PDEase-like"/>
    <property type="match status" value="1"/>
</dbReference>
<dbReference type="SMART" id="SM00471">
    <property type="entry name" value="HDc"/>
    <property type="match status" value="1"/>
</dbReference>
<dbReference type="Pfam" id="PF01966">
    <property type="entry name" value="HD"/>
    <property type="match status" value="1"/>
</dbReference>
<keyword evidence="3" id="KW-1185">Reference proteome</keyword>
<name>A0ABP4LAF3_9ACTN</name>
<dbReference type="CDD" id="cd00077">
    <property type="entry name" value="HDc"/>
    <property type="match status" value="1"/>
</dbReference>
<dbReference type="InterPro" id="IPR006674">
    <property type="entry name" value="HD_domain"/>
</dbReference>
<accession>A0ABP4LAF3</accession>
<evidence type="ECO:0000313" key="3">
    <source>
        <dbReference type="Proteomes" id="UP001500363"/>
    </source>
</evidence>
<evidence type="ECO:0000313" key="2">
    <source>
        <dbReference type="EMBL" id="GAA1519633.1"/>
    </source>
</evidence>
<sequence>MIIFNDLVIPATSASTAALDVATAYHSPALLSHSRRVYVWAAALARQEGIAFDDELLFVAAMFHDLGLRPEFDSHTVSFEEAAGHVARVFAAGAGWSGERQDRLAEVIVRHMWPDVDVNDDPEGHLISRAAALDIVGRNHDQLTPEFRAEVLREHPRLGLTDEFLACFQAQAERKSTSTAARAIDTGLSTRIAGNPLDHELL</sequence>
<dbReference type="PANTHER" id="PTHR35569:SF1">
    <property type="entry name" value="CYANAMIDE HYDRATASE DDI2-RELATED"/>
    <property type="match status" value="1"/>
</dbReference>
<gene>
    <name evidence="2" type="ORF">GCM10009741_19940</name>
</gene>
<dbReference type="Proteomes" id="UP001500363">
    <property type="component" value="Unassembled WGS sequence"/>
</dbReference>
<dbReference type="PANTHER" id="PTHR35569">
    <property type="entry name" value="CYANAMIDE HYDRATASE DDI2-RELATED"/>
    <property type="match status" value="1"/>
</dbReference>
<dbReference type="EMBL" id="BAAANC010000001">
    <property type="protein sequence ID" value="GAA1519633.1"/>
    <property type="molecule type" value="Genomic_DNA"/>
</dbReference>
<dbReference type="Gene3D" id="1.10.3210.10">
    <property type="entry name" value="Hypothetical protein af1432"/>
    <property type="match status" value="1"/>
</dbReference>
<protein>
    <submittedName>
        <fullName evidence="2">HD domain-containing protein</fullName>
    </submittedName>
</protein>
<organism evidence="2 3">
    <name type="scientific">Kribbella lupini</name>
    <dbReference type="NCBI Taxonomy" id="291602"/>
    <lineage>
        <taxon>Bacteria</taxon>
        <taxon>Bacillati</taxon>
        <taxon>Actinomycetota</taxon>
        <taxon>Actinomycetes</taxon>
        <taxon>Propionibacteriales</taxon>
        <taxon>Kribbellaceae</taxon>
        <taxon>Kribbella</taxon>
    </lineage>
</organism>
<proteinExistence type="predicted"/>
<dbReference type="InterPro" id="IPR003607">
    <property type="entry name" value="HD/PDEase_dom"/>
</dbReference>
<evidence type="ECO:0000259" key="1">
    <source>
        <dbReference type="SMART" id="SM00471"/>
    </source>
</evidence>